<feature type="coiled-coil region" evidence="8">
    <location>
        <begin position="187"/>
        <end position="259"/>
    </location>
</feature>
<dbReference type="GeneID" id="110297860"/>
<evidence type="ECO:0000313" key="12">
    <source>
        <dbReference type="RefSeq" id="XP_029335623.1"/>
    </source>
</evidence>
<dbReference type="PANTHER" id="PTHR23306:SF17">
    <property type="entry name" value="TUMOR SUSCEPTIBILITY GENE 101 PROTEIN"/>
    <property type="match status" value="1"/>
</dbReference>
<dbReference type="GO" id="GO:0005634">
    <property type="term" value="C:nucleus"/>
    <property type="evidence" value="ECO:0007669"/>
    <property type="project" value="UniProtKB-ARBA"/>
</dbReference>
<dbReference type="PANTHER" id="PTHR23306">
    <property type="entry name" value="TUMOR SUSCEPTIBILITY GENE 101 PROTEIN-RELATED"/>
    <property type="match status" value="1"/>
</dbReference>
<dbReference type="Pfam" id="PF09454">
    <property type="entry name" value="Vps23_core"/>
    <property type="match status" value="1"/>
</dbReference>
<dbReference type="Proteomes" id="UP000515126">
    <property type="component" value="Chromosome 7"/>
</dbReference>
<dbReference type="Gene3D" id="6.10.140.820">
    <property type="match status" value="1"/>
</dbReference>
<dbReference type="InterPro" id="IPR052070">
    <property type="entry name" value="ESCRT-I_UEV_domain"/>
</dbReference>
<proteinExistence type="inferred from homology"/>
<evidence type="ECO:0000256" key="2">
    <source>
        <dbReference type="ARBA" id="ARBA00009594"/>
    </source>
</evidence>
<evidence type="ECO:0000256" key="5">
    <source>
        <dbReference type="ARBA" id="ARBA00022927"/>
    </source>
</evidence>
<dbReference type="PROSITE" id="PS51322">
    <property type="entry name" value="UEV"/>
    <property type="match status" value="1"/>
</dbReference>
<dbReference type="GO" id="GO:0008333">
    <property type="term" value="P:endosome to lysosome transport"/>
    <property type="evidence" value="ECO:0007669"/>
    <property type="project" value="TreeGrafter"/>
</dbReference>
<keyword evidence="5 7" id="KW-0653">Protein transport</keyword>
<evidence type="ECO:0000256" key="4">
    <source>
        <dbReference type="ARBA" id="ARBA00022753"/>
    </source>
</evidence>
<organism evidence="11 12">
    <name type="scientific">Mus caroli</name>
    <name type="common">Ryukyu mouse</name>
    <name type="synonym">Ricefield mouse</name>
    <dbReference type="NCBI Taxonomy" id="10089"/>
    <lineage>
        <taxon>Eukaryota</taxon>
        <taxon>Metazoa</taxon>
        <taxon>Chordata</taxon>
        <taxon>Craniata</taxon>
        <taxon>Vertebrata</taxon>
        <taxon>Euteleostomi</taxon>
        <taxon>Mammalia</taxon>
        <taxon>Eutheria</taxon>
        <taxon>Euarchontoglires</taxon>
        <taxon>Glires</taxon>
        <taxon>Rodentia</taxon>
        <taxon>Myomorpha</taxon>
        <taxon>Muroidea</taxon>
        <taxon>Muridae</taxon>
        <taxon>Murinae</taxon>
        <taxon>Mus</taxon>
        <taxon>Mus</taxon>
    </lineage>
</organism>
<protein>
    <submittedName>
        <fullName evidence="12">Tumor susceptibility gene 101 protein isoform X2</fullName>
    </submittedName>
</protein>
<keyword evidence="3 7" id="KW-0813">Transport</keyword>
<evidence type="ECO:0000259" key="10">
    <source>
        <dbReference type="PROSITE" id="PS51322"/>
    </source>
</evidence>
<dbReference type="GO" id="GO:0043130">
    <property type="term" value="F:ubiquitin binding"/>
    <property type="evidence" value="ECO:0007669"/>
    <property type="project" value="TreeGrafter"/>
</dbReference>
<dbReference type="GO" id="GO:0000813">
    <property type="term" value="C:ESCRT I complex"/>
    <property type="evidence" value="ECO:0007669"/>
    <property type="project" value="TreeGrafter"/>
</dbReference>
<accession>A0A6P7R391</accession>
<dbReference type="Gene3D" id="3.10.110.10">
    <property type="entry name" value="Ubiquitin Conjugating Enzyme"/>
    <property type="match status" value="1"/>
</dbReference>
<dbReference type="SUPFAM" id="SSF140111">
    <property type="entry name" value="Endosomal sorting complex assembly domain"/>
    <property type="match status" value="1"/>
</dbReference>
<reference evidence="12" key="1">
    <citation type="submission" date="2025-08" db="UniProtKB">
        <authorList>
            <consortium name="RefSeq"/>
        </authorList>
    </citation>
    <scope>IDENTIFICATION</scope>
</reference>
<dbReference type="InterPro" id="IPR008883">
    <property type="entry name" value="UEV_N"/>
</dbReference>
<dbReference type="SMART" id="SM00212">
    <property type="entry name" value="UBCc"/>
    <property type="match status" value="1"/>
</dbReference>
<evidence type="ECO:0000259" key="9">
    <source>
        <dbReference type="PROSITE" id="PS51312"/>
    </source>
</evidence>
<feature type="domain" description="SB" evidence="9">
    <location>
        <begin position="270"/>
        <end position="338"/>
    </location>
</feature>
<evidence type="ECO:0000256" key="6">
    <source>
        <dbReference type="ARBA" id="ARBA00023054"/>
    </source>
</evidence>
<dbReference type="CDD" id="cd11685">
    <property type="entry name" value="UEV_TSG101-like"/>
    <property type="match status" value="1"/>
</dbReference>
<dbReference type="Gene3D" id="6.10.250.370">
    <property type="match status" value="1"/>
</dbReference>
<evidence type="ECO:0000256" key="7">
    <source>
        <dbReference type="PROSITE-ProRule" id="PRU00644"/>
    </source>
</evidence>
<evidence type="ECO:0000256" key="1">
    <source>
        <dbReference type="ARBA" id="ARBA00004177"/>
    </source>
</evidence>
<keyword evidence="11" id="KW-1185">Reference proteome</keyword>
<dbReference type="PROSITE" id="PS51312">
    <property type="entry name" value="SB"/>
    <property type="match status" value="1"/>
</dbReference>
<feature type="domain" description="UEV" evidence="10">
    <location>
        <begin position="2"/>
        <end position="145"/>
    </location>
</feature>
<dbReference type="Pfam" id="PF05743">
    <property type="entry name" value="UEV"/>
    <property type="match status" value="1"/>
</dbReference>
<comment type="similarity">
    <text evidence="2">Belongs to the ubiquitin-conjugating enzyme family. UEV subfamily.</text>
</comment>
<dbReference type="RefSeq" id="XP_029335623.1">
    <property type="nucleotide sequence ID" value="XM_029479763.1"/>
</dbReference>
<dbReference type="InterPro" id="IPR016135">
    <property type="entry name" value="UBQ-conjugating_enzyme/RWD"/>
</dbReference>
<dbReference type="SUPFAM" id="SSF54495">
    <property type="entry name" value="UBC-like"/>
    <property type="match status" value="1"/>
</dbReference>
<dbReference type="AlphaFoldDB" id="A0A6P7R391"/>
<dbReference type="InterPro" id="IPR017916">
    <property type="entry name" value="SB_dom"/>
</dbReference>
<dbReference type="FunFam" id="3.10.110.10:FF:000040">
    <property type="entry name" value="tumor susceptibility gene 101 protein"/>
    <property type="match status" value="1"/>
</dbReference>
<dbReference type="InterPro" id="IPR037202">
    <property type="entry name" value="ESCRT_assembly_dom"/>
</dbReference>
<gene>
    <name evidence="12" type="primary">Tsg101</name>
</gene>
<evidence type="ECO:0000256" key="3">
    <source>
        <dbReference type="ARBA" id="ARBA00022448"/>
    </source>
</evidence>
<keyword evidence="4" id="KW-0967">Endosome</keyword>
<name>A0A6P7R391_MUSCR</name>
<dbReference type="GO" id="GO:0006355">
    <property type="term" value="P:regulation of DNA-templated transcription"/>
    <property type="evidence" value="ECO:0007669"/>
    <property type="project" value="UniProtKB-ARBA"/>
</dbReference>
<comment type="subcellular location">
    <subcellularLocation>
        <location evidence="1">Endosome</location>
    </subcellularLocation>
</comment>
<dbReference type="GO" id="GO:0015031">
    <property type="term" value="P:protein transport"/>
    <property type="evidence" value="ECO:0007669"/>
    <property type="project" value="UniProtKB-UniRule"/>
</dbReference>
<dbReference type="CTD" id="7251"/>
<evidence type="ECO:0000313" key="11">
    <source>
        <dbReference type="Proteomes" id="UP000515126"/>
    </source>
</evidence>
<sequence>MAVSESQLKKMMSKYKYRDLTVRQTVNVIAMYKDLKPVLDSYVFNDGSSRELVNLTGTIPVRYRGNIYNIPICLWLLDTYPYNPPICFVKPTSSMTIKTGKHVDANGKIYLPYLHDWKHPRSELLELIQIMIVIFGEEPPVFSRPTVSASYPPYTATGPPNSPSRDGTISEDTIRASLISAVSDKLRWRMKEEMDGAQAELNALKRTEEDLKKGHQKLEEMVTRLDQEVAEVDKNIELLKKKDEELSSALEKMENQSENNDIDEVIIPTAPLYKQILNLYAEENAIEDTIFYLGEALRRGVIDLDVFLKHVRLLSRKQFQLRALMQKARKTAGLSDLY</sequence>
<evidence type="ECO:0000256" key="8">
    <source>
        <dbReference type="SAM" id="Coils"/>
    </source>
</evidence>
<keyword evidence="6 8" id="KW-0175">Coiled coil</keyword>